<evidence type="ECO:0000313" key="1">
    <source>
        <dbReference type="EMBL" id="KAG0579040.1"/>
    </source>
</evidence>
<keyword evidence="2" id="KW-1185">Reference proteome</keyword>
<protein>
    <submittedName>
        <fullName evidence="1">Uncharacterized protein</fullName>
    </submittedName>
</protein>
<dbReference type="EMBL" id="CM026424">
    <property type="protein sequence ID" value="KAG0579040.1"/>
    <property type="molecule type" value="Genomic_DNA"/>
</dbReference>
<dbReference type="AlphaFoldDB" id="A0A8T0I5V3"/>
<dbReference type="Proteomes" id="UP000822688">
    <property type="component" value="Chromosome 4"/>
</dbReference>
<sequence length="126" mass="14423">MPNRTPLYTIGAASLQLIRCSWPDNLADGDTTYVGALQQVRVFKLPRGPNHPPCLLYVGFLSGLNFDPDRWIWKDKTPLLAYTAKQGRVLLQTCRTLTKTILDKWRGLLPQTFQAAWQDVWRLARP</sequence>
<evidence type="ECO:0000313" key="2">
    <source>
        <dbReference type="Proteomes" id="UP000822688"/>
    </source>
</evidence>
<comment type="caution">
    <text evidence="1">The sequence shown here is derived from an EMBL/GenBank/DDBJ whole genome shotgun (WGS) entry which is preliminary data.</text>
</comment>
<gene>
    <name evidence="1" type="ORF">KC19_4G067700</name>
</gene>
<proteinExistence type="predicted"/>
<accession>A0A8T0I5V3</accession>
<name>A0A8T0I5V3_CERPU</name>
<organism evidence="1 2">
    <name type="scientific">Ceratodon purpureus</name>
    <name type="common">Fire moss</name>
    <name type="synonym">Dicranum purpureum</name>
    <dbReference type="NCBI Taxonomy" id="3225"/>
    <lineage>
        <taxon>Eukaryota</taxon>
        <taxon>Viridiplantae</taxon>
        <taxon>Streptophyta</taxon>
        <taxon>Embryophyta</taxon>
        <taxon>Bryophyta</taxon>
        <taxon>Bryophytina</taxon>
        <taxon>Bryopsida</taxon>
        <taxon>Dicranidae</taxon>
        <taxon>Pseudoditrichales</taxon>
        <taxon>Ditrichaceae</taxon>
        <taxon>Ceratodon</taxon>
    </lineage>
</organism>
<reference evidence="1" key="1">
    <citation type="submission" date="2020-06" db="EMBL/GenBank/DDBJ databases">
        <title>WGS assembly of Ceratodon purpureus strain R40.</title>
        <authorList>
            <person name="Carey S.B."/>
            <person name="Jenkins J."/>
            <person name="Shu S."/>
            <person name="Lovell J.T."/>
            <person name="Sreedasyam A."/>
            <person name="Maumus F."/>
            <person name="Tiley G.P."/>
            <person name="Fernandez-Pozo N."/>
            <person name="Barry K."/>
            <person name="Chen C."/>
            <person name="Wang M."/>
            <person name="Lipzen A."/>
            <person name="Daum C."/>
            <person name="Saski C.A."/>
            <person name="Payton A.C."/>
            <person name="Mcbreen J.C."/>
            <person name="Conrad R.E."/>
            <person name="Kollar L.M."/>
            <person name="Olsson S."/>
            <person name="Huttunen S."/>
            <person name="Landis J.B."/>
            <person name="Wickett N.J."/>
            <person name="Johnson M.G."/>
            <person name="Rensing S.A."/>
            <person name="Grimwood J."/>
            <person name="Schmutz J."/>
            <person name="Mcdaniel S.F."/>
        </authorList>
    </citation>
    <scope>NUCLEOTIDE SEQUENCE</scope>
    <source>
        <strain evidence="1">R40</strain>
    </source>
</reference>